<dbReference type="GO" id="GO:0006352">
    <property type="term" value="P:DNA-templated transcription initiation"/>
    <property type="evidence" value="ECO:0007669"/>
    <property type="project" value="InterPro"/>
</dbReference>
<keyword evidence="3" id="KW-0731">Sigma factor</keyword>
<dbReference type="AlphaFoldDB" id="A0A2W7QLK1"/>
<name>A0A2W7QLK1_9RHOB</name>
<evidence type="ECO:0000256" key="3">
    <source>
        <dbReference type="ARBA" id="ARBA00023082"/>
    </source>
</evidence>
<feature type="domain" description="RNA polymerase sigma-70 region 2" evidence="5">
    <location>
        <begin position="13"/>
        <end position="76"/>
    </location>
</feature>
<dbReference type="GO" id="GO:0016987">
    <property type="term" value="F:sigma factor activity"/>
    <property type="evidence" value="ECO:0007669"/>
    <property type="project" value="UniProtKB-KW"/>
</dbReference>
<dbReference type="InterPro" id="IPR036388">
    <property type="entry name" value="WH-like_DNA-bd_sf"/>
</dbReference>
<keyword evidence="2" id="KW-0805">Transcription regulation</keyword>
<organism evidence="7 8">
    <name type="scientific">Roseinatronobacter thiooxidans</name>
    <dbReference type="NCBI Taxonomy" id="121821"/>
    <lineage>
        <taxon>Bacteria</taxon>
        <taxon>Pseudomonadati</taxon>
        <taxon>Pseudomonadota</taxon>
        <taxon>Alphaproteobacteria</taxon>
        <taxon>Rhodobacterales</taxon>
        <taxon>Paracoccaceae</taxon>
        <taxon>Roseinatronobacter</taxon>
    </lineage>
</organism>
<dbReference type="InterPro" id="IPR014284">
    <property type="entry name" value="RNA_pol_sigma-70_dom"/>
</dbReference>
<proteinExistence type="inferred from homology"/>
<dbReference type="Gene3D" id="1.10.10.10">
    <property type="entry name" value="Winged helix-like DNA-binding domain superfamily/Winged helix DNA-binding domain"/>
    <property type="match status" value="1"/>
</dbReference>
<keyword evidence="4" id="KW-0804">Transcription</keyword>
<evidence type="ECO:0000259" key="6">
    <source>
        <dbReference type="Pfam" id="PF08281"/>
    </source>
</evidence>
<dbReference type="CDD" id="cd06171">
    <property type="entry name" value="Sigma70_r4"/>
    <property type="match status" value="1"/>
</dbReference>
<evidence type="ECO:0000313" key="8">
    <source>
        <dbReference type="Proteomes" id="UP000249364"/>
    </source>
</evidence>
<dbReference type="InterPro" id="IPR013249">
    <property type="entry name" value="RNA_pol_sigma70_r4_t2"/>
</dbReference>
<dbReference type="Pfam" id="PF08281">
    <property type="entry name" value="Sigma70_r4_2"/>
    <property type="match status" value="1"/>
</dbReference>
<evidence type="ECO:0000259" key="5">
    <source>
        <dbReference type="Pfam" id="PF04542"/>
    </source>
</evidence>
<evidence type="ECO:0000256" key="2">
    <source>
        <dbReference type="ARBA" id="ARBA00023015"/>
    </source>
</evidence>
<dbReference type="GO" id="GO:0003677">
    <property type="term" value="F:DNA binding"/>
    <property type="evidence" value="ECO:0007669"/>
    <property type="project" value="InterPro"/>
</dbReference>
<dbReference type="SUPFAM" id="SSF88659">
    <property type="entry name" value="Sigma3 and sigma4 domains of RNA polymerase sigma factors"/>
    <property type="match status" value="1"/>
</dbReference>
<dbReference type="Proteomes" id="UP000249364">
    <property type="component" value="Unassembled WGS sequence"/>
</dbReference>
<dbReference type="Gene3D" id="1.10.1740.10">
    <property type="match status" value="1"/>
</dbReference>
<dbReference type="RefSeq" id="WP_071469194.1">
    <property type="nucleotide sequence ID" value="NZ_MEHT01000010.1"/>
</dbReference>
<dbReference type="PANTHER" id="PTHR43133">
    <property type="entry name" value="RNA POLYMERASE ECF-TYPE SIGMA FACTO"/>
    <property type="match status" value="1"/>
</dbReference>
<keyword evidence="8" id="KW-1185">Reference proteome</keyword>
<comment type="similarity">
    <text evidence="1">Belongs to the sigma-70 factor family. ECF subfamily.</text>
</comment>
<feature type="domain" description="RNA polymerase sigma factor 70 region 4 type 2" evidence="6">
    <location>
        <begin position="102"/>
        <end position="154"/>
    </location>
</feature>
<dbReference type="NCBIfam" id="TIGR02937">
    <property type="entry name" value="sigma70-ECF"/>
    <property type="match status" value="1"/>
</dbReference>
<protein>
    <submittedName>
        <fullName evidence="7">RNA polymerase sigma-70 factor (ECF subfamily)</fullName>
    </submittedName>
</protein>
<evidence type="ECO:0000313" key="7">
    <source>
        <dbReference type="EMBL" id="PZX39315.1"/>
    </source>
</evidence>
<comment type="caution">
    <text evidence="7">The sequence shown here is derived from an EMBL/GenBank/DDBJ whole genome shotgun (WGS) entry which is preliminary data.</text>
</comment>
<dbReference type="InterPro" id="IPR013325">
    <property type="entry name" value="RNA_pol_sigma_r2"/>
</dbReference>
<sequence length="180" mass="20559">MLDKSQQSVMLEMRRKLFGYACALSRDIASAEDLYQDTLLRAMSARAAPDNQIAYRVWLFRIMRNLWIDRLRAEGRLPEFDDTTEIDDLSASKGDDLVVNALAVRQAFQRLSKAHRDILALVDICGFSYADAAEMLDVPTGTIMSRISRARKTLAELMQEEVHIISLPLRRVQRKLGNTR</sequence>
<dbReference type="EMBL" id="QKZQ01000015">
    <property type="protein sequence ID" value="PZX39315.1"/>
    <property type="molecule type" value="Genomic_DNA"/>
</dbReference>
<accession>A0A2W7QLK1</accession>
<dbReference type="PANTHER" id="PTHR43133:SF25">
    <property type="entry name" value="RNA POLYMERASE SIGMA FACTOR RFAY-RELATED"/>
    <property type="match status" value="1"/>
</dbReference>
<dbReference type="InterPro" id="IPR013324">
    <property type="entry name" value="RNA_pol_sigma_r3/r4-like"/>
</dbReference>
<evidence type="ECO:0000256" key="1">
    <source>
        <dbReference type="ARBA" id="ARBA00010641"/>
    </source>
</evidence>
<reference evidence="7 8" key="1">
    <citation type="submission" date="2018-06" db="EMBL/GenBank/DDBJ databases">
        <title>Genomic Encyclopedia of Archaeal and Bacterial Type Strains, Phase II (KMG-II): from individual species to whole genera.</title>
        <authorList>
            <person name="Goeker M."/>
        </authorList>
    </citation>
    <scope>NUCLEOTIDE SEQUENCE [LARGE SCALE GENOMIC DNA]</scope>
    <source>
        <strain evidence="7 8">DSM 13087</strain>
    </source>
</reference>
<dbReference type="InterPro" id="IPR007627">
    <property type="entry name" value="RNA_pol_sigma70_r2"/>
</dbReference>
<dbReference type="STRING" id="121821.GCA_001870675_00328"/>
<gene>
    <name evidence="7" type="ORF">LY56_02847</name>
</gene>
<dbReference type="Pfam" id="PF04542">
    <property type="entry name" value="Sigma70_r2"/>
    <property type="match status" value="1"/>
</dbReference>
<evidence type="ECO:0000256" key="4">
    <source>
        <dbReference type="ARBA" id="ARBA00023163"/>
    </source>
</evidence>
<dbReference type="SUPFAM" id="SSF88946">
    <property type="entry name" value="Sigma2 domain of RNA polymerase sigma factors"/>
    <property type="match status" value="1"/>
</dbReference>
<dbReference type="InterPro" id="IPR039425">
    <property type="entry name" value="RNA_pol_sigma-70-like"/>
</dbReference>
<dbReference type="OrthoDB" id="9803470at2"/>